<dbReference type="Proteomes" id="UP000018949">
    <property type="component" value="Unassembled WGS sequence"/>
</dbReference>
<dbReference type="eggNOG" id="ENOG5030EDW">
    <property type="taxonomic scope" value="Bacteria"/>
</dbReference>
<protein>
    <submittedName>
        <fullName evidence="1">Uncharacterized protein</fullName>
    </submittedName>
</protein>
<gene>
    <name evidence="1" type="ORF">JCM21738_5337</name>
</gene>
<evidence type="ECO:0000313" key="1">
    <source>
        <dbReference type="EMBL" id="GAE48249.1"/>
    </source>
</evidence>
<name>W4RX52_9BACI</name>
<keyword evidence="2" id="KW-1185">Reference proteome</keyword>
<accession>W4RX52</accession>
<sequence length="60" mass="7237">MVILTRKKLAKLEDSYYWRGNRSWTPFPKELKKKLLEMYGEEPLHTHGLNKTSMRELEKS</sequence>
<reference evidence="1 2" key="1">
    <citation type="submission" date="2013-12" db="EMBL/GenBank/DDBJ databases">
        <title>NBRP : Genome information of microbial organism related human and environment.</title>
        <authorList>
            <person name="Hattori M."/>
            <person name="Oshima K."/>
            <person name="Inaba H."/>
            <person name="Suda W."/>
            <person name="Sakamoto M."/>
            <person name="Iino T."/>
            <person name="Kitahara M."/>
            <person name="Oshida Y."/>
            <person name="Iida T."/>
            <person name="Kudo T."/>
            <person name="Itoh T."/>
            <person name="Ahmed I."/>
            <person name="Ohkuma M."/>
        </authorList>
    </citation>
    <scope>NUCLEOTIDE SEQUENCE [LARGE SCALE GENOMIC DNA]</scope>
    <source>
        <strain evidence="1 2">JCM 21738</strain>
    </source>
</reference>
<proteinExistence type="predicted"/>
<organism evidence="1 2">
    <name type="scientific">Mesobacillus boroniphilus JCM 21738</name>
    <dbReference type="NCBI Taxonomy" id="1294265"/>
    <lineage>
        <taxon>Bacteria</taxon>
        <taxon>Bacillati</taxon>
        <taxon>Bacillota</taxon>
        <taxon>Bacilli</taxon>
        <taxon>Bacillales</taxon>
        <taxon>Bacillaceae</taxon>
        <taxon>Mesobacillus</taxon>
    </lineage>
</organism>
<comment type="caution">
    <text evidence="1">The sequence shown here is derived from an EMBL/GenBank/DDBJ whole genome shotgun (WGS) entry which is preliminary data.</text>
</comment>
<dbReference type="RefSeq" id="WP_243463116.1">
    <property type="nucleotide sequence ID" value="NZ_BAUW01000145.1"/>
</dbReference>
<dbReference type="EMBL" id="BAUW01000145">
    <property type="protein sequence ID" value="GAE48249.1"/>
    <property type="molecule type" value="Genomic_DNA"/>
</dbReference>
<evidence type="ECO:0000313" key="2">
    <source>
        <dbReference type="Proteomes" id="UP000018949"/>
    </source>
</evidence>
<dbReference type="AlphaFoldDB" id="W4RX52"/>